<dbReference type="InterPro" id="IPR019278">
    <property type="entry name" value="DICT_dom"/>
</dbReference>
<dbReference type="Proteomes" id="UP001500621">
    <property type="component" value="Unassembled WGS sequence"/>
</dbReference>
<evidence type="ECO:0000313" key="6">
    <source>
        <dbReference type="EMBL" id="GAA4699734.1"/>
    </source>
</evidence>
<evidence type="ECO:0000256" key="2">
    <source>
        <dbReference type="ARBA" id="ARBA00023015"/>
    </source>
</evidence>
<protein>
    <recommendedName>
        <fullName evidence="5">HTH merR-type domain-containing protein</fullName>
    </recommendedName>
</protein>
<evidence type="ECO:0000259" key="5">
    <source>
        <dbReference type="PROSITE" id="PS50937"/>
    </source>
</evidence>
<keyword evidence="7" id="KW-1185">Reference proteome</keyword>
<dbReference type="PANTHER" id="PTHR30204:SF69">
    <property type="entry name" value="MERR-FAMILY TRANSCRIPTIONAL REGULATOR"/>
    <property type="match status" value="1"/>
</dbReference>
<keyword evidence="4" id="KW-0804">Transcription</keyword>
<gene>
    <name evidence="6" type="ORF">GCM10023226_43200</name>
</gene>
<name>A0ABP8X5R9_9ACTN</name>
<evidence type="ECO:0000256" key="4">
    <source>
        <dbReference type="ARBA" id="ARBA00023163"/>
    </source>
</evidence>
<dbReference type="SMART" id="SM00422">
    <property type="entry name" value="HTH_MERR"/>
    <property type="match status" value="1"/>
</dbReference>
<feature type="domain" description="HTH merR-type" evidence="5">
    <location>
        <begin position="14"/>
        <end position="84"/>
    </location>
</feature>
<dbReference type="PANTHER" id="PTHR30204">
    <property type="entry name" value="REDOX-CYCLING DRUG-SENSING TRANSCRIPTIONAL ACTIVATOR SOXR"/>
    <property type="match status" value="1"/>
</dbReference>
<evidence type="ECO:0000256" key="3">
    <source>
        <dbReference type="ARBA" id="ARBA00023125"/>
    </source>
</evidence>
<dbReference type="Pfam" id="PF13411">
    <property type="entry name" value="MerR_1"/>
    <property type="match status" value="1"/>
</dbReference>
<dbReference type="InterPro" id="IPR000551">
    <property type="entry name" value="MerR-type_HTH_dom"/>
</dbReference>
<dbReference type="RefSeq" id="WP_345273087.1">
    <property type="nucleotide sequence ID" value="NZ_BAABIM010000006.1"/>
</dbReference>
<dbReference type="Pfam" id="PF10069">
    <property type="entry name" value="DICT"/>
    <property type="match status" value="1"/>
</dbReference>
<sequence length="296" mass="32424">MARDPNSDGEVVHLLSIGDLADRTGVATATLRVWEERHDFPRPRRLPSGHRRYSEADVERVAQVLRRRDAGVRLDVAIAEAVSPPAPLPPSVFAHLRRTNPQLPVHRLTKSTLIAMSWAIEDEFCAQAPAAHLYGAFQRTQYYGHAQARWEDLARTAASAVVFADFPADDLDASPHQIALHPGSPMRREWAVVCDADTMPAVLTAFEVPGQSHVPDAQRDFEAVWSLDPADVSESVRVCRAVARHALTDGGLVADDDALEAIVAQTPSSQPPEPAGPLAVAALHARMIAYIDRRMR</sequence>
<evidence type="ECO:0000313" key="7">
    <source>
        <dbReference type="Proteomes" id="UP001500621"/>
    </source>
</evidence>
<evidence type="ECO:0000256" key="1">
    <source>
        <dbReference type="ARBA" id="ARBA00022491"/>
    </source>
</evidence>
<keyword evidence="1" id="KW-0678">Repressor</keyword>
<dbReference type="SUPFAM" id="SSF46955">
    <property type="entry name" value="Putative DNA-binding domain"/>
    <property type="match status" value="1"/>
</dbReference>
<proteinExistence type="predicted"/>
<accession>A0ABP8X5R9</accession>
<keyword evidence="3" id="KW-0238">DNA-binding</keyword>
<dbReference type="PROSITE" id="PS50937">
    <property type="entry name" value="HTH_MERR_2"/>
    <property type="match status" value="1"/>
</dbReference>
<organism evidence="6 7">
    <name type="scientific">Nocardioides nanhaiensis</name>
    <dbReference type="NCBI Taxonomy" id="1476871"/>
    <lineage>
        <taxon>Bacteria</taxon>
        <taxon>Bacillati</taxon>
        <taxon>Actinomycetota</taxon>
        <taxon>Actinomycetes</taxon>
        <taxon>Propionibacteriales</taxon>
        <taxon>Nocardioidaceae</taxon>
        <taxon>Nocardioides</taxon>
    </lineage>
</organism>
<dbReference type="Gene3D" id="1.10.1660.10">
    <property type="match status" value="1"/>
</dbReference>
<dbReference type="EMBL" id="BAABIM010000006">
    <property type="protein sequence ID" value="GAA4699734.1"/>
    <property type="molecule type" value="Genomic_DNA"/>
</dbReference>
<keyword evidence="2" id="KW-0805">Transcription regulation</keyword>
<dbReference type="InterPro" id="IPR009061">
    <property type="entry name" value="DNA-bd_dom_put_sf"/>
</dbReference>
<reference evidence="7" key="1">
    <citation type="journal article" date="2019" name="Int. J. Syst. Evol. Microbiol.">
        <title>The Global Catalogue of Microorganisms (GCM) 10K type strain sequencing project: providing services to taxonomists for standard genome sequencing and annotation.</title>
        <authorList>
            <consortium name="The Broad Institute Genomics Platform"/>
            <consortium name="The Broad Institute Genome Sequencing Center for Infectious Disease"/>
            <person name="Wu L."/>
            <person name="Ma J."/>
        </authorList>
    </citation>
    <scope>NUCLEOTIDE SEQUENCE [LARGE SCALE GENOMIC DNA]</scope>
    <source>
        <strain evidence="7">JCM 18127</strain>
    </source>
</reference>
<comment type="caution">
    <text evidence="6">The sequence shown here is derived from an EMBL/GenBank/DDBJ whole genome shotgun (WGS) entry which is preliminary data.</text>
</comment>
<dbReference type="InterPro" id="IPR047057">
    <property type="entry name" value="MerR_fam"/>
</dbReference>